<organism evidence="1">
    <name type="scientific">marine sediment metagenome</name>
    <dbReference type="NCBI Taxonomy" id="412755"/>
    <lineage>
        <taxon>unclassified sequences</taxon>
        <taxon>metagenomes</taxon>
        <taxon>ecological metagenomes</taxon>
    </lineage>
</organism>
<name>A0A0F9XR00_9ZZZZ</name>
<dbReference type="EMBL" id="LAZR01000033">
    <property type="protein sequence ID" value="KKO01852.1"/>
    <property type="molecule type" value="Genomic_DNA"/>
</dbReference>
<comment type="caution">
    <text evidence="1">The sequence shown here is derived from an EMBL/GenBank/DDBJ whole genome shotgun (WGS) entry which is preliminary data.</text>
</comment>
<sequence>MIGYYDPDSLKVGETEGVISFINASDANDVKEVQINTPKVAKTVVAALKDQMNHGLAGLNGRFRKVQGTFTRVPGSMSEGIIVDAKGGKEVPVRMGFGVKPGDVPARGVCIAIGEMVDGALMVDRLTLAPIAPMPVPNPGIQTPNS</sequence>
<dbReference type="AlphaFoldDB" id="A0A0F9XR00"/>
<reference evidence="1" key="1">
    <citation type="journal article" date="2015" name="Nature">
        <title>Complex archaea that bridge the gap between prokaryotes and eukaryotes.</title>
        <authorList>
            <person name="Spang A."/>
            <person name="Saw J.H."/>
            <person name="Jorgensen S.L."/>
            <person name="Zaremba-Niedzwiedzka K."/>
            <person name="Martijn J."/>
            <person name="Lind A.E."/>
            <person name="van Eijk R."/>
            <person name="Schleper C."/>
            <person name="Guy L."/>
            <person name="Ettema T.J."/>
        </authorList>
    </citation>
    <scope>NUCLEOTIDE SEQUENCE</scope>
</reference>
<accession>A0A0F9XR00</accession>
<evidence type="ECO:0000313" key="1">
    <source>
        <dbReference type="EMBL" id="KKO01852.1"/>
    </source>
</evidence>
<gene>
    <name evidence="1" type="ORF">LCGC14_0112070</name>
</gene>
<proteinExistence type="predicted"/>
<protein>
    <submittedName>
        <fullName evidence="1">Uncharacterized protein</fullName>
    </submittedName>
</protein>